<evidence type="ECO:0000313" key="1">
    <source>
        <dbReference type="EMBL" id="KIK72051.1"/>
    </source>
</evidence>
<name>A0A0D0CN35_9AGAM</name>
<organism evidence="1 2">
    <name type="scientific">Paxillus rubicundulus Ve08.2h10</name>
    <dbReference type="NCBI Taxonomy" id="930991"/>
    <lineage>
        <taxon>Eukaryota</taxon>
        <taxon>Fungi</taxon>
        <taxon>Dikarya</taxon>
        <taxon>Basidiomycota</taxon>
        <taxon>Agaricomycotina</taxon>
        <taxon>Agaricomycetes</taxon>
        <taxon>Agaricomycetidae</taxon>
        <taxon>Boletales</taxon>
        <taxon>Paxilineae</taxon>
        <taxon>Paxillaceae</taxon>
        <taxon>Paxillus</taxon>
    </lineage>
</organism>
<gene>
    <name evidence="1" type="ORF">PAXRUDRAFT_22463</name>
</gene>
<dbReference type="OrthoDB" id="10039611at2759"/>
<keyword evidence="2" id="KW-1185">Reference proteome</keyword>
<dbReference type="InParanoid" id="A0A0D0CN35"/>
<dbReference type="Proteomes" id="UP000054538">
    <property type="component" value="Unassembled WGS sequence"/>
</dbReference>
<protein>
    <submittedName>
        <fullName evidence="1">Uncharacterized protein</fullName>
    </submittedName>
</protein>
<dbReference type="AlphaFoldDB" id="A0A0D0CN35"/>
<sequence>MDLLQKHYPDSDHVFIFDNASTHLKHAEDALSARHMPKRIQDWGVDATVRDEAGKAVNRPNGKLLKTKVWMSDGYLSNGRSQPLYFPEGHAEHAGKFKGIAQLLKEHGFTNVEKLKAQCKDFKCKEGATDCCC</sequence>
<reference evidence="2" key="2">
    <citation type="submission" date="2015-01" db="EMBL/GenBank/DDBJ databases">
        <title>Evolutionary Origins and Diversification of the Mycorrhizal Mutualists.</title>
        <authorList>
            <consortium name="DOE Joint Genome Institute"/>
            <consortium name="Mycorrhizal Genomics Consortium"/>
            <person name="Kohler A."/>
            <person name="Kuo A."/>
            <person name="Nagy L.G."/>
            <person name="Floudas D."/>
            <person name="Copeland A."/>
            <person name="Barry K.W."/>
            <person name="Cichocki N."/>
            <person name="Veneault-Fourrey C."/>
            <person name="LaButti K."/>
            <person name="Lindquist E.A."/>
            <person name="Lipzen A."/>
            <person name="Lundell T."/>
            <person name="Morin E."/>
            <person name="Murat C."/>
            <person name="Riley R."/>
            <person name="Ohm R."/>
            <person name="Sun H."/>
            <person name="Tunlid A."/>
            <person name="Henrissat B."/>
            <person name="Grigoriev I.V."/>
            <person name="Hibbett D.S."/>
            <person name="Martin F."/>
        </authorList>
    </citation>
    <scope>NUCLEOTIDE SEQUENCE [LARGE SCALE GENOMIC DNA]</scope>
    <source>
        <strain evidence="2">Ve08.2h10</strain>
    </source>
</reference>
<reference evidence="1 2" key="1">
    <citation type="submission" date="2014-04" db="EMBL/GenBank/DDBJ databases">
        <authorList>
            <consortium name="DOE Joint Genome Institute"/>
            <person name="Kuo A."/>
            <person name="Kohler A."/>
            <person name="Jargeat P."/>
            <person name="Nagy L.G."/>
            <person name="Floudas D."/>
            <person name="Copeland A."/>
            <person name="Barry K.W."/>
            <person name="Cichocki N."/>
            <person name="Veneault-Fourrey C."/>
            <person name="LaButti K."/>
            <person name="Lindquist E.A."/>
            <person name="Lipzen A."/>
            <person name="Lundell T."/>
            <person name="Morin E."/>
            <person name="Murat C."/>
            <person name="Sun H."/>
            <person name="Tunlid A."/>
            <person name="Henrissat B."/>
            <person name="Grigoriev I.V."/>
            <person name="Hibbett D.S."/>
            <person name="Martin F."/>
            <person name="Nordberg H.P."/>
            <person name="Cantor M.N."/>
            <person name="Hua S.X."/>
        </authorList>
    </citation>
    <scope>NUCLEOTIDE SEQUENCE [LARGE SCALE GENOMIC DNA]</scope>
    <source>
        <strain evidence="1 2">Ve08.2h10</strain>
    </source>
</reference>
<accession>A0A0D0CN35</accession>
<evidence type="ECO:0000313" key="2">
    <source>
        <dbReference type="Proteomes" id="UP000054538"/>
    </source>
</evidence>
<dbReference type="HOGENOM" id="CLU_005726_0_2_1"/>
<dbReference type="EMBL" id="KN831298">
    <property type="protein sequence ID" value="KIK72051.1"/>
    <property type="molecule type" value="Genomic_DNA"/>
</dbReference>
<proteinExistence type="predicted"/>